<sequence>MPNTPTRAPLASPLESFPDQTLADRAADGDIRAFEVLVRRYGPLMRVYASRVLGSNDEMDDVVQESFITAWQQLPTLENGAAVKSWLMRIVSRKSVDRLRARRHHVDIDLTDAPAPERHSPHRLAEAESQTEALTRVLADLPEDQRRCWMLRELAECSYGDIAEELELPVSTVRGLLARARKTLLQEMEEWR</sequence>
<evidence type="ECO:0000313" key="9">
    <source>
        <dbReference type="Proteomes" id="UP000297853"/>
    </source>
</evidence>
<keyword evidence="4" id="KW-0238">DNA-binding</keyword>
<dbReference type="Gene3D" id="1.10.1740.10">
    <property type="match status" value="1"/>
</dbReference>
<dbReference type="RefSeq" id="WP_134427877.1">
    <property type="nucleotide sequence ID" value="NZ_SOGQ01000014.1"/>
</dbReference>
<dbReference type="EMBL" id="SOGQ01000014">
    <property type="protein sequence ID" value="TFD04015.1"/>
    <property type="molecule type" value="Genomic_DNA"/>
</dbReference>
<dbReference type="InterPro" id="IPR014284">
    <property type="entry name" value="RNA_pol_sigma-70_dom"/>
</dbReference>
<dbReference type="CDD" id="cd06171">
    <property type="entry name" value="Sigma70_r4"/>
    <property type="match status" value="1"/>
</dbReference>
<dbReference type="InterPro" id="IPR007627">
    <property type="entry name" value="RNA_pol_sigma70_r2"/>
</dbReference>
<keyword evidence="5" id="KW-0804">Transcription</keyword>
<organism evidence="8 9">
    <name type="scientific">Cryobacterium sinapicolor</name>
    <dbReference type="NCBI Taxonomy" id="1259236"/>
    <lineage>
        <taxon>Bacteria</taxon>
        <taxon>Bacillati</taxon>
        <taxon>Actinomycetota</taxon>
        <taxon>Actinomycetes</taxon>
        <taxon>Micrococcales</taxon>
        <taxon>Microbacteriaceae</taxon>
        <taxon>Cryobacterium</taxon>
    </lineage>
</organism>
<evidence type="ECO:0000259" key="6">
    <source>
        <dbReference type="Pfam" id="PF04542"/>
    </source>
</evidence>
<name>A0ABY2JGK2_9MICO</name>
<evidence type="ECO:0000313" key="8">
    <source>
        <dbReference type="EMBL" id="TFD04015.1"/>
    </source>
</evidence>
<dbReference type="InterPro" id="IPR013249">
    <property type="entry name" value="RNA_pol_sigma70_r4_t2"/>
</dbReference>
<feature type="domain" description="RNA polymerase sigma-70 region 2" evidence="6">
    <location>
        <begin position="37"/>
        <end position="103"/>
    </location>
</feature>
<dbReference type="PANTHER" id="PTHR43133">
    <property type="entry name" value="RNA POLYMERASE ECF-TYPE SIGMA FACTO"/>
    <property type="match status" value="1"/>
</dbReference>
<dbReference type="SUPFAM" id="SSF88946">
    <property type="entry name" value="Sigma2 domain of RNA polymerase sigma factors"/>
    <property type="match status" value="1"/>
</dbReference>
<evidence type="ECO:0000256" key="3">
    <source>
        <dbReference type="ARBA" id="ARBA00023082"/>
    </source>
</evidence>
<dbReference type="Proteomes" id="UP000297853">
    <property type="component" value="Unassembled WGS sequence"/>
</dbReference>
<evidence type="ECO:0000256" key="5">
    <source>
        <dbReference type="ARBA" id="ARBA00023163"/>
    </source>
</evidence>
<keyword evidence="2" id="KW-0805">Transcription regulation</keyword>
<dbReference type="InterPro" id="IPR039425">
    <property type="entry name" value="RNA_pol_sigma-70-like"/>
</dbReference>
<proteinExistence type="inferred from homology"/>
<keyword evidence="9" id="KW-1185">Reference proteome</keyword>
<dbReference type="Gene3D" id="1.10.10.10">
    <property type="entry name" value="Winged helix-like DNA-binding domain superfamily/Winged helix DNA-binding domain"/>
    <property type="match status" value="1"/>
</dbReference>
<feature type="domain" description="RNA polymerase sigma factor 70 region 4 type 2" evidence="7">
    <location>
        <begin position="132"/>
        <end position="184"/>
    </location>
</feature>
<dbReference type="NCBIfam" id="TIGR02937">
    <property type="entry name" value="sigma70-ECF"/>
    <property type="match status" value="1"/>
</dbReference>
<dbReference type="InterPro" id="IPR013324">
    <property type="entry name" value="RNA_pol_sigma_r3/r4-like"/>
</dbReference>
<comment type="caution">
    <text evidence="8">The sequence shown here is derived from an EMBL/GenBank/DDBJ whole genome shotgun (WGS) entry which is preliminary data.</text>
</comment>
<dbReference type="PANTHER" id="PTHR43133:SF8">
    <property type="entry name" value="RNA POLYMERASE SIGMA FACTOR HI_1459-RELATED"/>
    <property type="match status" value="1"/>
</dbReference>
<comment type="similarity">
    <text evidence="1">Belongs to the sigma-70 factor family. ECF subfamily.</text>
</comment>
<dbReference type="Pfam" id="PF04542">
    <property type="entry name" value="Sigma70_r2"/>
    <property type="match status" value="1"/>
</dbReference>
<dbReference type="SUPFAM" id="SSF88659">
    <property type="entry name" value="Sigma3 and sigma4 domains of RNA polymerase sigma factors"/>
    <property type="match status" value="1"/>
</dbReference>
<evidence type="ECO:0000256" key="2">
    <source>
        <dbReference type="ARBA" id="ARBA00023015"/>
    </source>
</evidence>
<dbReference type="InterPro" id="IPR013325">
    <property type="entry name" value="RNA_pol_sigma_r2"/>
</dbReference>
<evidence type="ECO:0000256" key="1">
    <source>
        <dbReference type="ARBA" id="ARBA00010641"/>
    </source>
</evidence>
<evidence type="ECO:0000256" key="4">
    <source>
        <dbReference type="ARBA" id="ARBA00023125"/>
    </source>
</evidence>
<protein>
    <submittedName>
        <fullName evidence="8">RNA polymerase sigma factor</fullName>
    </submittedName>
</protein>
<keyword evidence="3" id="KW-0731">Sigma factor</keyword>
<gene>
    <name evidence="8" type="ORF">E3T28_03140</name>
</gene>
<dbReference type="InterPro" id="IPR036388">
    <property type="entry name" value="WH-like_DNA-bd_sf"/>
</dbReference>
<accession>A0ABY2JGK2</accession>
<dbReference type="Pfam" id="PF08281">
    <property type="entry name" value="Sigma70_r4_2"/>
    <property type="match status" value="1"/>
</dbReference>
<reference evidence="8 9" key="1">
    <citation type="submission" date="2019-03" db="EMBL/GenBank/DDBJ databases">
        <title>Genomics of glacier-inhabiting Cryobacterium strains.</title>
        <authorList>
            <person name="Liu Q."/>
            <person name="Xin Y.-H."/>
        </authorList>
    </citation>
    <scope>NUCLEOTIDE SEQUENCE [LARGE SCALE GENOMIC DNA]</scope>
    <source>
        <strain evidence="8 9">TMT1-23-1</strain>
    </source>
</reference>
<evidence type="ECO:0000259" key="7">
    <source>
        <dbReference type="Pfam" id="PF08281"/>
    </source>
</evidence>